<dbReference type="RefSeq" id="XP_033686398.1">
    <property type="nucleotide sequence ID" value="XM_033833154.1"/>
</dbReference>
<dbReference type="Proteomes" id="UP000800094">
    <property type="component" value="Unassembled WGS sequence"/>
</dbReference>
<reference evidence="2" key="1">
    <citation type="journal article" date="2020" name="Stud. Mycol.">
        <title>101 Dothideomycetes genomes: a test case for predicting lifestyles and emergence of pathogens.</title>
        <authorList>
            <person name="Haridas S."/>
            <person name="Albert R."/>
            <person name="Binder M."/>
            <person name="Bloem J."/>
            <person name="Labutti K."/>
            <person name="Salamov A."/>
            <person name="Andreopoulos B."/>
            <person name="Baker S."/>
            <person name="Barry K."/>
            <person name="Bills G."/>
            <person name="Bluhm B."/>
            <person name="Cannon C."/>
            <person name="Castanera R."/>
            <person name="Culley D."/>
            <person name="Daum C."/>
            <person name="Ezra D."/>
            <person name="Gonzalez J."/>
            <person name="Henrissat B."/>
            <person name="Kuo A."/>
            <person name="Liang C."/>
            <person name="Lipzen A."/>
            <person name="Lutzoni F."/>
            <person name="Magnuson J."/>
            <person name="Mondo S."/>
            <person name="Nolan M."/>
            <person name="Ohm R."/>
            <person name="Pangilinan J."/>
            <person name="Park H.-J."/>
            <person name="Ramirez L."/>
            <person name="Alfaro M."/>
            <person name="Sun H."/>
            <person name="Tritt A."/>
            <person name="Yoshinaga Y."/>
            <person name="Zwiers L.-H."/>
            <person name="Turgeon B."/>
            <person name="Goodwin S."/>
            <person name="Spatafora J."/>
            <person name="Crous P."/>
            <person name="Grigoriev I."/>
        </authorList>
    </citation>
    <scope>NUCLEOTIDE SEQUENCE</scope>
    <source>
        <strain evidence="2">CBS 122368</strain>
    </source>
</reference>
<evidence type="ECO:0000313" key="2">
    <source>
        <dbReference type="EMBL" id="KAF2251394.1"/>
    </source>
</evidence>
<sequence length="159" mass="17161">MHAILLLTLLSTFAAAAPVTPPHDPLSQLTTSGIQPTTPASATSVFVVPRIPATMLPKPPRASTHPPRLATLHVCNKPAFQPPCFTLQILEATCLNLPMLSSTMSMRPRGLYDCYLYQNEGCRDVLDTGAPLPVRAGLTELGNWRGKVRSVKCGVGRIY</sequence>
<gene>
    <name evidence="2" type="ORF">BU26DRAFT_563333</name>
</gene>
<organism evidence="2 3">
    <name type="scientific">Trematosphaeria pertusa</name>
    <dbReference type="NCBI Taxonomy" id="390896"/>
    <lineage>
        <taxon>Eukaryota</taxon>
        <taxon>Fungi</taxon>
        <taxon>Dikarya</taxon>
        <taxon>Ascomycota</taxon>
        <taxon>Pezizomycotina</taxon>
        <taxon>Dothideomycetes</taxon>
        <taxon>Pleosporomycetidae</taxon>
        <taxon>Pleosporales</taxon>
        <taxon>Massarineae</taxon>
        <taxon>Trematosphaeriaceae</taxon>
        <taxon>Trematosphaeria</taxon>
    </lineage>
</organism>
<keyword evidence="1" id="KW-0732">Signal</keyword>
<protein>
    <submittedName>
        <fullName evidence="2">Uncharacterized protein</fullName>
    </submittedName>
</protein>
<feature type="chain" id="PRO_5025592171" evidence="1">
    <location>
        <begin position="17"/>
        <end position="159"/>
    </location>
</feature>
<name>A0A6A6ILA2_9PLEO</name>
<evidence type="ECO:0000313" key="3">
    <source>
        <dbReference type="Proteomes" id="UP000800094"/>
    </source>
</evidence>
<dbReference type="GeneID" id="54586484"/>
<dbReference type="AlphaFoldDB" id="A0A6A6ILA2"/>
<keyword evidence="3" id="KW-1185">Reference proteome</keyword>
<accession>A0A6A6ILA2</accession>
<evidence type="ECO:0000256" key="1">
    <source>
        <dbReference type="SAM" id="SignalP"/>
    </source>
</evidence>
<feature type="signal peptide" evidence="1">
    <location>
        <begin position="1"/>
        <end position="16"/>
    </location>
</feature>
<proteinExistence type="predicted"/>
<dbReference type="EMBL" id="ML987193">
    <property type="protein sequence ID" value="KAF2251394.1"/>
    <property type="molecule type" value="Genomic_DNA"/>
</dbReference>